<protein>
    <submittedName>
        <fullName evidence="1">Putative nucleic acid-binding protein</fullName>
    </submittedName>
</protein>
<organism evidence="1 2">
    <name type="scientific">Silvibacterium bohemicum</name>
    <dbReference type="NCBI Taxonomy" id="1577686"/>
    <lineage>
        <taxon>Bacteria</taxon>
        <taxon>Pseudomonadati</taxon>
        <taxon>Acidobacteriota</taxon>
        <taxon>Terriglobia</taxon>
        <taxon>Terriglobales</taxon>
        <taxon>Acidobacteriaceae</taxon>
        <taxon>Silvibacterium</taxon>
    </lineage>
</organism>
<dbReference type="EMBL" id="JACHEK010000012">
    <property type="protein sequence ID" value="MBB6147064.1"/>
    <property type="molecule type" value="Genomic_DNA"/>
</dbReference>
<reference evidence="1 2" key="1">
    <citation type="submission" date="2020-08" db="EMBL/GenBank/DDBJ databases">
        <title>Genomic Encyclopedia of Type Strains, Phase IV (KMG-IV): sequencing the most valuable type-strain genomes for metagenomic binning, comparative biology and taxonomic classification.</title>
        <authorList>
            <person name="Goeker M."/>
        </authorList>
    </citation>
    <scope>NUCLEOTIDE SEQUENCE [LARGE SCALE GENOMIC DNA]</scope>
    <source>
        <strain evidence="1 2">DSM 103733</strain>
    </source>
</reference>
<dbReference type="SUPFAM" id="SSF88723">
    <property type="entry name" value="PIN domain-like"/>
    <property type="match status" value="1"/>
</dbReference>
<evidence type="ECO:0000313" key="1">
    <source>
        <dbReference type="EMBL" id="MBB6147064.1"/>
    </source>
</evidence>
<proteinExistence type="predicted"/>
<keyword evidence="2" id="KW-1185">Reference proteome</keyword>
<evidence type="ECO:0000313" key="2">
    <source>
        <dbReference type="Proteomes" id="UP000538666"/>
    </source>
</evidence>
<accession>A0A841K9V0</accession>
<dbReference type="Proteomes" id="UP000538666">
    <property type="component" value="Unassembled WGS sequence"/>
</dbReference>
<gene>
    <name evidence="1" type="ORF">HNQ77_005049</name>
</gene>
<dbReference type="AlphaFoldDB" id="A0A841K9V0"/>
<dbReference type="InterPro" id="IPR029060">
    <property type="entry name" value="PIN-like_dom_sf"/>
</dbReference>
<name>A0A841K9V0_9BACT</name>
<sequence>MALGSLRQREIVLGALGNLPQATMATDDEVLRAIDRWKLFASGLGYIDAHLLASAALTPGTALWTRDKRLHVVAVRLGFDAGLN</sequence>
<comment type="caution">
    <text evidence="1">The sequence shown here is derived from an EMBL/GenBank/DDBJ whole genome shotgun (WGS) entry which is preliminary data.</text>
</comment>